<evidence type="ECO:0000313" key="1">
    <source>
        <dbReference type="EMBL" id="GIQ91870.1"/>
    </source>
</evidence>
<sequence>VFWALWEEDVQDIHIARTIMSAAIQICCAANTLILGWEHMIAAGAWDWGWLIM</sequence>
<accession>A0A9K3DCR3</accession>
<name>A0A9K3DCR3_9EUKA</name>
<dbReference type="EMBL" id="BDIP01008490">
    <property type="protein sequence ID" value="GIQ91870.1"/>
    <property type="molecule type" value="Genomic_DNA"/>
</dbReference>
<dbReference type="AlphaFoldDB" id="A0A9K3DCR3"/>
<gene>
    <name evidence="1" type="ORF">KIPB_015313</name>
</gene>
<evidence type="ECO:0000313" key="2">
    <source>
        <dbReference type="Proteomes" id="UP000265618"/>
    </source>
</evidence>
<organism evidence="1 2">
    <name type="scientific">Kipferlia bialata</name>
    <dbReference type="NCBI Taxonomy" id="797122"/>
    <lineage>
        <taxon>Eukaryota</taxon>
        <taxon>Metamonada</taxon>
        <taxon>Carpediemonas-like organisms</taxon>
        <taxon>Kipferlia</taxon>
    </lineage>
</organism>
<proteinExistence type="predicted"/>
<comment type="caution">
    <text evidence="1">The sequence shown here is derived from an EMBL/GenBank/DDBJ whole genome shotgun (WGS) entry which is preliminary data.</text>
</comment>
<keyword evidence="2" id="KW-1185">Reference proteome</keyword>
<feature type="non-terminal residue" evidence="1">
    <location>
        <position position="1"/>
    </location>
</feature>
<dbReference type="Proteomes" id="UP000265618">
    <property type="component" value="Unassembled WGS sequence"/>
</dbReference>
<feature type="non-terminal residue" evidence="1">
    <location>
        <position position="53"/>
    </location>
</feature>
<reference evidence="1 2" key="1">
    <citation type="journal article" date="2018" name="PLoS ONE">
        <title>The draft genome of Kipferlia bialata reveals reductive genome evolution in fornicate parasites.</title>
        <authorList>
            <person name="Tanifuji G."/>
            <person name="Takabayashi S."/>
            <person name="Kume K."/>
            <person name="Takagi M."/>
            <person name="Nakayama T."/>
            <person name="Kamikawa R."/>
            <person name="Inagaki Y."/>
            <person name="Hashimoto T."/>
        </authorList>
    </citation>
    <scope>NUCLEOTIDE SEQUENCE [LARGE SCALE GENOMIC DNA]</scope>
    <source>
        <strain evidence="1">NY0173</strain>
    </source>
</reference>
<protein>
    <submittedName>
        <fullName evidence="1">Uncharacterized protein</fullName>
    </submittedName>
</protein>